<organism evidence="1 2">
    <name type="scientific">Parnassius apollo</name>
    <name type="common">Apollo butterfly</name>
    <name type="synonym">Papilio apollo</name>
    <dbReference type="NCBI Taxonomy" id="110799"/>
    <lineage>
        <taxon>Eukaryota</taxon>
        <taxon>Metazoa</taxon>
        <taxon>Ecdysozoa</taxon>
        <taxon>Arthropoda</taxon>
        <taxon>Hexapoda</taxon>
        <taxon>Insecta</taxon>
        <taxon>Pterygota</taxon>
        <taxon>Neoptera</taxon>
        <taxon>Endopterygota</taxon>
        <taxon>Lepidoptera</taxon>
        <taxon>Glossata</taxon>
        <taxon>Ditrysia</taxon>
        <taxon>Papilionoidea</taxon>
        <taxon>Papilionidae</taxon>
        <taxon>Parnassiinae</taxon>
        <taxon>Parnassini</taxon>
        <taxon>Parnassius</taxon>
        <taxon>Parnassius</taxon>
    </lineage>
</organism>
<sequence length="296" mass="34546">MKRDRILVNIIKQKYQENLLKMNEQESAKCINVEAQNNKENRSINTALLTKPCINQQNEKNLDIQSDKGLIDDSNTADCVRQKDEKLTPNAIPNLERYEENSLIVNEGETATSSNFEQQKSKEHTPIDNALLTKSCNMQQIDTEIKVSVTEFINSIPRIVSHYLRVQTSWQFICSDKSLADLYRDYKEARENKQLPFATKSTFNRIFNTEFNIYFFVPKKNLCDLCESFKNANEEERFEIQESYEQHLLEKKLARDHKEKDKNRNDGVIVAVYDLQAVIQVPKGQVSLFFYKSRIV</sequence>
<dbReference type="AlphaFoldDB" id="A0A8S3Y9L2"/>
<dbReference type="PANTHER" id="PTHR10773">
    <property type="entry name" value="DNA-DIRECTED RNA POLYMERASES I, II, AND III SUBUNIT RPABC2"/>
    <property type="match status" value="1"/>
</dbReference>
<dbReference type="Proteomes" id="UP000691718">
    <property type="component" value="Unassembled WGS sequence"/>
</dbReference>
<protein>
    <submittedName>
        <fullName evidence="1">(apollo) hypothetical protein</fullName>
    </submittedName>
</protein>
<gene>
    <name evidence="1" type="ORF">PAPOLLO_LOCUS25442</name>
</gene>
<comment type="caution">
    <text evidence="1">The sequence shown here is derived from an EMBL/GenBank/DDBJ whole genome shotgun (WGS) entry which is preliminary data.</text>
</comment>
<accession>A0A8S3Y9L2</accession>
<keyword evidence="2" id="KW-1185">Reference proteome</keyword>
<proteinExistence type="predicted"/>
<evidence type="ECO:0000313" key="1">
    <source>
        <dbReference type="EMBL" id="CAG5052666.1"/>
    </source>
</evidence>
<reference evidence="1" key="1">
    <citation type="submission" date="2021-04" db="EMBL/GenBank/DDBJ databases">
        <authorList>
            <person name="Tunstrom K."/>
        </authorList>
    </citation>
    <scope>NUCLEOTIDE SEQUENCE</scope>
</reference>
<evidence type="ECO:0000313" key="2">
    <source>
        <dbReference type="Proteomes" id="UP000691718"/>
    </source>
</evidence>
<dbReference type="EMBL" id="CAJQZP010001531">
    <property type="protein sequence ID" value="CAG5052666.1"/>
    <property type="molecule type" value="Genomic_DNA"/>
</dbReference>
<dbReference type="PANTHER" id="PTHR10773:SF19">
    <property type="match status" value="1"/>
</dbReference>
<name>A0A8S3Y9L2_PARAO</name>
<dbReference type="OrthoDB" id="6776127at2759"/>